<proteinExistence type="predicted"/>
<evidence type="ECO:0000313" key="2">
    <source>
        <dbReference type="Proteomes" id="UP000238176"/>
    </source>
</evidence>
<sequence length="121" mass="13706">MLQKLPINLTGYSLMVTEMPELKMFEKDGQMVTAKTFDTDEPIYVVSVFAKPLQKSAFGKRLKGEEIKVEFTREPDQEFDEGMYIQLDRASVSVSEFTNDKGRTFVSQKFQAEGLVPAPKG</sequence>
<organism evidence="1 2">
    <name type="scientific">Glycomyces artemisiae</name>
    <dbReference type="NCBI Taxonomy" id="1076443"/>
    <lineage>
        <taxon>Bacteria</taxon>
        <taxon>Bacillati</taxon>
        <taxon>Actinomycetota</taxon>
        <taxon>Actinomycetes</taxon>
        <taxon>Glycomycetales</taxon>
        <taxon>Glycomycetaceae</taxon>
        <taxon>Glycomyces</taxon>
    </lineage>
</organism>
<gene>
    <name evidence="1" type="ORF">B0I28_10611</name>
</gene>
<dbReference type="Proteomes" id="UP000238176">
    <property type="component" value="Unassembled WGS sequence"/>
</dbReference>
<evidence type="ECO:0000313" key="1">
    <source>
        <dbReference type="EMBL" id="PRY57591.1"/>
    </source>
</evidence>
<comment type="caution">
    <text evidence="1">The sequence shown here is derived from an EMBL/GenBank/DDBJ whole genome shotgun (WGS) entry which is preliminary data.</text>
</comment>
<name>A0A2T0UI24_9ACTN</name>
<keyword evidence="2" id="KW-1185">Reference proteome</keyword>
<accession>A0A2T0UI24</accession>
<protein>
    <submittedName>
        <fullName evidence="1">Uncharacterized protein</fullName>
    </submittedName>
</protein>
<dbReference type="AlphaFoldDB" id="A0A2T0UI24"/>
<dbReference type="OrthoDB" id="3699359at2"/>
<dbReference type="EMBL" id="PVTJ01000006">
    <property type="protein sequence ID" value="PRY57591.1"/>
    <property type="molecule type" value="Genomic_DNA"/>
</dbReference>
<reference evidence="1 2" key="1">
    <citation type="submission" date="2018-03" db="EMBL/GenBank/DDBJ databases">
        <title>Genomic Encyclopedia of Type Strains, Phase III (KMG-III): the genomes of soil and plant-associated and newly described type strains.</title>
        <authorList>
            <person name="Whitman W."/>
        </authorList>
    </citation>
    <scope>NUCLEOTIDE SEQUENCE [LARGE SCALE GENOMIC DNA]</scope>
    <source>
        <strain evidence="1 2">CGMCC 4.7067</strain>
    </source>
</reference>
<dbReference type="RefSeq" id="WP_106364810.1">
    <property type="nucleotide sequence ID" value="NZ_PVTJ01000006.1"/>
</dbReference>